<feature type="compositionally biased region" description="Acidic residues" evidence="2">
    <location>
        <begin position="184"/>
        <end position="198"/>
    </location>
</feature>
<evidence type="ECO:0000313" key="4">
    <source>
        <dbReference type="Proteomes" id="UP001605036"/>
    </source>
</evidence>
<evidence type="ECO:0000256" key="2">
    <source>
        <dbReference type="SAM" id="MobiDB-lite"/>
    </source>
</evidence>
<evidence type="ECO:0000256" key="1">
    <source>
        <dbReference type="ARBA" id="ARBA00022737"/>
    </source>
</evidence>
<proteinExistence type="predicted"/>
<keyword evidence="1" id="KW-0677">Repeat</keyword>
<accession>A0ABD1XVW0</accession>
<dbReference type="Proteomes" id="UP001605036">
    <property type="component" value="Unassembled WGS sequence"/>
</dbReference>
<sequence length="296" mass="33146">MDRAEKLREEERADHAMRRTNRRSSWAQLNQRDAQDSLNNAIDKIQESLRRGSMAGEVKKTTEYLRTSSSRGGRKDGLSKQILLELQSCFLAAEDTSQGLLDKEGFISACRNIKPFAEKMSEKQVADLFMKIDANSIGLIGFDDFTSYFLVQQLSQEAEPASEHTTFVKVNTFGSKKFGRCDYEDSESENSGAEDEEKERDAQEPLAFKADIIGAKRGNIDKIARAANIIEKTLLLGPLESYVTATQRGMLKLWSANTLKPLRVVENGNGAWITDMVAMAHQPLAVFGLDRRTVII</sequence>
<evidence type="ECO:0008006" key="5">
    <source>
        <dbReference type="Google" id="ProtNLM"/>
    </source>
</evidence>
<comment type="caution">
    <text evidence="3">The sequence shown here is derived from an EMBL/GenBank/DDBJ whole genome shotgun (WGS) entry which is preliminary data.</text>
</comment>
<reference evidence="3 4" key="1">
    <citation type="submission" date="2024-09" db="EMBL/GenBank/DDBJ databases">
        <title>Chromosome-scale assembly of Riccia fluitans.</title>
        <authorList>
            <person name="Paukszto L."/>
            <person name="Sawicki J."/>
            <person name="Karawczyk K."/>
            <person name="Piernik-Szablinska J."/>
            <person name="Szczecinska M."/>
            <person name="Mazdziarz M."/>
        </authorList>
    </citation>
    <scope>NUCLEOTIDE SEQUENCE [LARGE SCALE GENOMIC DNA]</scope>
    <source>
        <strain evidence="3">Rf_01</strain>
        <tissue evidence="3">Aerial parts of the thallus</tissue>
    </source>
</reference>
<name>A0ABD1XVW0_9MARC</name>
<feature type="region of interest" description="Disordered" evidence="2">
    <location>
        <begin position="1"/>
        <end position="32"/>
    </location>
</feature>
<dbReference type="InterPro" id="IPR011992">
    <property type="entry name" value="EF-hand-dom_pair"/>
</dbReference>
<protein>
    <recommendedName>
        <fullName evidence="5">Calmodulin</fullName>
    </recommendedName>
</protein>
<dbReference type="AlphaFoldDB" id="A0ABD1XVW0"/>
<feature type="compositionally biased region" description="Basic and acidic residues" evidence="2">
    <location>
        <begin position="1"/>
        <end position="17"/>
    </location>
</feature>
<gene>
    <name evidence="3" type="ORF">R1flu_024776</name>
</gene>
<dbReference type="Gene3D" id="1.10.238.10">
    <property type="entry name" value="EF-hand"/>
    <property type="match status" value="1"/>
</dbReference>
<dbReference type="PANTHER" id="PTHR44324">
    <property type="entry name" value="WD40 REPEAT DOMAIN 95"/>
    <property type="match status" value="1"/>
</dbReference>
<organism evidence="3 4">
    <name type="scientific">Riccia fluitans</name>
    <dbReference type="NCBI Taxonomy" id="41844"/>
    <lineage>
        <taxon>Eukaryota</taxon>
        <taxon>Viridiplantae</taxon>
        <taxon>Streptophyta</taxon>
        <taxon>Embryophyta</taxon>
        <taxon>Marchantiophyta</taxon>
        <taxon>Marchantiopsida</taxon>
        <taxon>Marchantiidae</taxon>
        <taxon>Marchantiales</taxon>
        <taxon>Ricciaceae</taxon>
        <taxon>Riccia</taxon>
    </lineage>
</organism>
<evidence type="ECO:0000313" key="3">
    <source>
        <dbReference type="EMBL" id="KAL2613084.1"/>
    </source>
</evidence>
<dbReference type="EMBL" id="JBHFFA010000007">
    <property type="protein sequence ID" value="KAL2613084.1"/>
    <property type="molecule type" value="Genomic_DNA"/>
</dbReference>
<dbReference type="InterPro" id="IPR051242">
    <property type="entry name" value="WD-EF-hand_domain"/>
</dbReference>
<feature type="compositionally biased region" description="Polar residues" evidence="2">
    <location>
        <begin position="23"/>
        <end position="32"/>
    </location>
</feature>
<dbReference type="PANTHER" id="PTHR44324:SF4">
    <property type="entry name" value="WD40 REPEAT DOMAIN 95"/>
    <property type="match status" value="1"/>
</dbReference>
<feature type="region of interest" description="Disordered" evidence="2">
    <location>
        <begin position="182"/>
        <end position="203"/>
    </location>
</feature>
<keyword evidence="4" id="KW-1185">Reference proteome</keyword>
<dbReference type="SUPFAM" id="SSF47473">
    <property type="entry name" value="EF-hand"/>
    <property type="match status" value="1"/>
</dbReference>